<dbReference type="Proteomes" id="UP000187209">
    <property type="component" value="Unassembled WGS sequence"/>
</dbReference>
<sequence>MAGFIVIIQTLVIARTEKIVEYRFSDNFGQVFHDYSGYNFNAVNGDNSLTSDGDTIPTDRGAYFRTDMNCLITLPPNDKIEAGLSLSNTFTITIWALSHDNEDNYIFYRKKYDGSNYFYIQRIKANKSIAYNIVTETFVQSNTSSQPSI</sequence>
<protein>
    <submittedName>
        <fullName evidence="1">Uncharacterized protein</fullName>
    </submittedName>
</protein>
<dbReference type="SUPFAM" id="SSF49899">
    <property type="entry name" value="Concanavalin A-like lectins/glucanases"/>
    <property type="match status" value="1"/>
</dbReference>
<evidence type="ECO:0000313" key="2">
    <source>
        <dbReference type="Proteomes" id="UP000187209"/>
    </source>
</evidence>
<dbReference type="InterPro" id="IPR013320">
    <property type="entry name" value="ConA-like_dom_sf"/>
</dbReference>
<accession>A0A1R2AQ76</accession>
<dbReference type="Gene3D" id="2.60.120.200">
    <property type="match status" value="1"/>
</dbReference>
<keyword evidence="2" id="KW-1185">Reference proteome</keyword>
<name>A0A1R2AQ76_9CILI</name>
<comment type="caution">
    <text evidence="1">The sequence shown here is derived from an EMBL/GenBank/DDBJ whole genome shotgun (WGS) entry which is preliminary data.</text>
</comment>
<dbReference type="AlphaFoldDB" id="A0A1R2AQ76"/>
<organism evidence="1 2">
    <name type="scientific">Stentor coeruleus</name>
    <dbReference type="NCBI Taxonomy" id="5963"/>
    <lineage>
        <taxon>Eukaryota</taxon>
        <taxon>Sar</taxon>
        <taxon>Alveolata</taxon>
        <taxon>Ciliophora</taxon>
        <taxon>Postciliodesmatophora</taxon>
        <taxon>Heterotrichea</taxon>
        <taxon>Heterotrichida</taxon>
        <taxon>Stentoridae</taxon>
        <taxon>Stentor</taxon>
    </lineage>
</organism>
<reference evidence="1 2" key="1">
    <citation type="submission" date="2016-11" db="EMBL/GenBank/DDBJ databases">
        <title>The macronuclear genome of Stentor coeruleus: a giant cell with tiny introns.</title>
        <authorList>
            <person name="Slabodnick M."/>
            <person name="Ruby J.G."/>
            <person name="Reiff S.B."/>
            <person name="Swart E.C."/>
            <person name="Gosai S."/>
            <person name="Prabakaran S."/>
            <person name="Witkowska E."/>
            <person name="Larue G.E."/>
            <person name="Fisher S."/>
            <person name="Freeman R.M."/>
            <person name="Gunawardena J."/>
            <person name="Chu W."/>
            <person name="Stover N.A."/>
            <person name="Gregory B.D."/>
            <person name="Nowacki M."/>
            <person name="Derisi J."/>
            <person name="Roy S.W."/>
            <person name="Marshall W.F."/>
            <person name="Sood P."/>
        </authorList>
    </citation>
    <scope>NUCLEOTIDE SEQUENCE [LARGE SCALE GENOMIC DNA]</scope>
    <source>
        <strain evidence="1">WM001</strain>
    </source>
</reference>
<gene>
    <name evidence="1" type="ORF">SteCoe_36570</name>
</gene>
<proteinExistence type="predicted"/>
<dbReference type="EMBL" id="MPUH01001690">
    <property type="protein sequence ID" value="OMJ66550.1"/>
    <property type="molecule type" value="Genomic_DNA"/>
</dbReference>
<evidence type="ECO:0000313" key="1">
    <source>
        <dbReference type="EMBL" id="OMJ66550.1"/>
    </source>
</evidence>